<dbReference type="AlphaFoldDB" id="A0AA38NYZ5"/>
<name>A0AA38NYZ5_9AGAR</name>
<sequence length="335" mass="37349">MTRSGFSMIVFDSDPQSTNPISSEEEALVRSLFASFDAAWNHPALQERLRRAQRQSKLRPHGYSTLNRMTLFSIIWSAAKEPEFRPHQIVWSAMRVFLENSGVLEDLVARFNASASQGDLEQSYAQDRDLAASSVSRGSVERRQEERRARRARSSSVTVQRASSALSASAVHPKHTRLPSIPSIDQAPANSDSGSSRQSQNHTSRIPSHLQHDSSSSSSITYPISTTHAPYELDPPTMNNLAYRRMAVYERFQPLEPPSSSGSSLPPCTTPSPLDVMRAETQPTRTTNNHVVPSISDYNPYRLAFYNVQYPQSTFSSSSQPHHDASDARGAWESR</sequence>
<organism evidence="2 3">
    <name type="scientific">Lentinula raphanica</name>
    <dbReference type="NCBI Taxonomy" id="153919"/>
    <lineage>
        <taxon>Eukaryota</taxon>
        <taxon>Fungi</taxon>
        <taxon>Dikarya</taxon>
        <taxon>Basidiomycota</taxon>
        <taxon>Agaricomycotina</taxon>
        <taxon>Agaricomycetes</taxon>
        <taxon>Agaricomycetidae</taxon>
        <taxon>Agaricales</taxon>
        <taxon>Marasmiineae</taxon>
        <taxon>Omphalotaceae</taxon>
        <taxon>Lentinula</taxon>
    </lineage>
</organism>
<feature type="compositionally biased region" description="Basic and acidic residues" evidence="1">
    <location>
        <begin position="139"/>
        <end position="148"/>
    </location>
</feature>
<evidence type="ECO:0000313" key="3">
    <source>
        <dbReference type="Proteomes" id="UP001163846"/>
    </source>
</evidence>
<dbReference type="Proteomes" id="UP001163846">
    <property type="component" value="Unassembled WGS sequence"/>
</dbReference>
<proteinExistence type="predicted"/>
<feature type="region of interest" description="Disordered" evidence="1">
    <location>
        <begin position="313"/>
        <end position="335"/>
    </location>
</feature>
<dbReference type="EMBL" id="MU806784">
    <property type="protein sequence ID" value="KAJ3833053.1"/>
    <property type="molecule type" value="Genomic_DNA"/>
</dbReference>
<accession>A0AA38NYZ5</accession>
<gene>
    <name evidence="2" type="ORF">F5878DRAFT_427086</name>
</gene>
<evidence type="ECO:0000256" key="1">
    <source>
        <dbReference type="SAM" id="MobiDB-lite"/>
    </source>
</evidence>
<protein>
    <submittedName>
        <fullName evidence="2">Uncharacterized protein</fullName>
    </submittedName>
</protein>
<feature type="compositionally biased region" description="Low complexity" evidence="1">
    <location>
        <begin position="154"/>
        <end position="164"/>
    </location>
</feature>
<feature type="compositionally biased region" description="Polar residues" evidence="1">
    <location>
        <begin position="188"/>
        <end position="206"/>
    </location>
</feature>
<evidence type="ECO:0000313" key="2">
    <source>
        <dbReference type="EMBL" id="KAJ3833053.1"/>
    </source>
</evidence>
<keyword evidence="3" id="KW-1185">Reference proteome</keyword>
<feature type="region of interest" description="Disordered" evidence="1">
    <location>
        <begin position="118"/>
        <end position="236"/>
    </location>
</feature>
<reference evidence="2" key="1">
    <citation type="submission" date="2022-08" db="EMBL/GenBank/DDBJ databases">
        <authorList>
            <consortium name="DOE Joint Genome Institute"/>
            <person name="Min B."/>
            <person name="Riley R."/>
            <person name="Sierra-Patev S."/>
            <person name="Naranjo-Ortiz M."/>
            <person name="Looney B."/>
            <person name="Konkel Z."/>
            <person name="Slot J.C."/>
            <person name="Sakamoto Y."/>
            <person name="Steenwyk J.L."/>
            <person name="Rokas A."/>
            <person name="Carro J."/>
            <person name="Camarero S."/>
            <person name="Ferreira P."/>
            <person name="Molpeceres G."/>
            <person name="Ruiz-Duenas F.J."/>
            <person name="Serrano A."/>
            <person name="Henrissat B."/>
            <person name="Drula E."/>
            <person name="Hughes K.W."/>
            <person name="Mata J.L."/>
            <person name="Ishikawa N.K."/>
            <person name="Vargas-Isla R."/>
            <person name="Ushijima S."/>
            <person name="Smith C.A."/>
            <person name="Ahrendt S."/>
            <person name="Andreopoulos W."/>
            <person name="He G."/>
            <person name="Labutti K."/>
            <person name="Lipzen A."/>
            <person name="Ng V."/>
            <person name="Sandor L."/>
            <person name="Barry K."/>
            <person name="Martinez A.T."/>
            <person name="Xiao Y."/>
            <person name="Gibbons J.G."/>
            <person name="Terashima K."/>
            <person name="Hibbett D.S."/>
            <person name="Grigoriev I.V."/>
        </authorList>
    </citation>
    <scope>NUCLEOTIDE SEQUENCE</scope>
    <source>
        <strain evidence="2">TFB9207</strain>
    </source>
</reference>
<feature type="compositionally biased region" description="Basic and acidic residues" evidence="1">
    <location>
        <begin position="321"/>
        <end position="335"/>
    </location>
</feature>
<comment type="caution">
    <text evidence="2">The sequence shown here is derived from an EMBL/GenBank/DDBJ whole genome shotgun (WGS) entry which is preliminary data.</text>
</comment>